<dbReference type="STRING" id="313594.PI23P_06480"/>
<reference evidence="1 2" key="1">
    <citation type="submission" date="2006-02" db="EMBL/GenBank/DDBJ databases">
        <authorList>
            <person name="Murray A."/>
            <person name="Staley J."/>
            <person name="Ferriera S."/>
            <person name="Johnson J."/>
            <person name="Kravitz S."/>
            <person name="Halpern A."/>
            <person name="Remington K."/>
            <person name="Beeson K."/>
            <person name="Tran B."/>
            <person name="Rogers Y.-H."/>
            <person name="Friedman R."/>
            <person name="Venter J.C."/>
        </authorList>
    </citation>
    <scope>NUCLEOTIDE SEQUENCE [LARGE SCALE GENOMIC DNA]</scope>
    <source>
        <strain evidence="1 2">23-P</strain>
    </source>
</reference>
<evidence type="ECO:0000313" key="1">
    <source>
        <dbReference type="EMBL" id="EAR12248.1"/>
    </source>
</evidence>
<dbReference type="RefSeq" id="WP_004569916.1">
    <property type="nucleotide sequence ID" value="NZ_CH724148.1"/>
</dbReference>
<dbReference type="Pfam" id="PF12987">
    <property type="entry name" value="DUF3871"/>
    <property type="match status" value="1"/>
</dbReference>
<organism evidence="1 2">
    <name type="scientific">Polaribacter irgensii 23-P</name>
    <dbReference type="NCBI Taxonomy" id="313594"/>
    <lineage>
        <taxon>Bacteria</taxon>
        <taxon>Pseudomonadati</taxon>
        <taxon>Bacteroidota</taxon>
        <taxon>Flavobacteriia</taxon>
        <taxon>Flavobacteriales</taxon>
        <taxon>Flavobacteriaceae</taxon>
    </lineage>
</organism>
<name>A4BYK5_9FLAO</name>
<gene>
    <name evidence="1" type="ORF">PI23P_06480</name>
</gene>
<dbReference type="HOGENOM" id="CLU_095987_0_0_10"/>
<proteinExistence type="predicted"/>
<dbReference type="Proteomes" id="UP000003053">
    <property type="component" value="Unassembled WGS sequence"/>
</dbReference>
<sequence length="189" mass="21404">MELVTVNHIENQLISKEAVLVSSGNFIEVNTQKVYLHYLKTECLTPFYSDNMPSISHAEFINATSELVHTKFPNTEVFQLNIKISHTMQVRVAAAIGKSITEFTPEEKSIYYQRLAFMIELPTLTEKMNNNSLSQVVGGVRALNKENLFSNRGLERFQVFIGFKNIVCTNLCISTDGLIAEIRELVLLN</sequence>
<dbReference type="OrthoDB" id="995338at2"/>
<comment type="caution">
    <text evidence="1">The sequence shown here is derived from an EMBL/GenBank/DDBJ whole genome shotgun (WGS) entry which is preliminary data.</text>
</comment>
<dbReference type="eggNOG" id="ENOG502Z8RA">
    <property type="taxonomic scope" value="Bacteria"/>
</dbReference>
<keyword evidence="2" id="KW-1185">Reference proteome</keyword>
<dbReference type="InterPro" id="IPR024353">
    <property type="entry name" value="DUF3871"/>
</dbReference>
<protein>
    <submittedName>
        <fullName evidence="1">Uncharacterized protein</fullName>
    </submittedName>
</protein>
<evidence type="ECO:0000313" key="2">
    <source>
        <dbReference type="Proteomes" id="UP000003053"/>
    </source>
</evidence>
<dbReference type="EMBL" id="AAOG01000002">
    <property type="protein sequence ID" value="EAR12248.1"/>
    <property type="molecule type" value="Genomic_DNA"/>
</dbReference>
<dbReference type="AlphaFoldDB" id="A4BYK5"/>
<accession>A4BYK5</accession>